<evidence type="ECO:0000313" key="6">
    <source>
        <dbReference type="Proteomes" id="UP001174209"/>
    </source>
</evidence>
<evidence type="ECO:0000313" key="5">
    <source>
        <dbReference type="EMBL" id="MDN4609566.1"/>
    </source>
</evidence>
<dbReference type="InterPro" id="IPR000032">
    <property type="entry name" value="HPr-like"/>
</dbReference>
<dbReference type="PRINTS" id="PR00107">
    <property type="entry name" value="PHOSPHOCPHPR"/>
</dbReference>
<name>A0ABT8JWK9_9MICC</name>
<reference evidence="5" key="1">
    <citation type="submission" date="2023-06" db="EMBL/GenBank/DDBJ databases">
        <title>MT1 and MT2 Draft Genomes of Novel Species.</title>
        <authorList>
            <person name="Venkateswaran K."/>
        </authorList>
    </citation>
    <scope>NUCLEOTIDE SEQUENCE</scope>
    <source>
        <strain evidence="5">IIF3SC-B10</strain>
    </source>
</reference>
<gene>
    <name evidence="5" type="ORF">P5G52_01675</name>
</gene>
<protein>
    <submittedName>
        <fullName evidence="5">HPr family phosphocarrier protein</fullName>
    </submittedName>
</protein>
<feature type="domain" description="HPr" evidence="4">
    <location>
        <begin position="1"/>
        <end position="87"/>
    </location>
</feature>
<evidence type="ECO:0000259" key="4">
    <source>
        <dbReference type="PROSITE" id="PS51350"/>
    </source>
</evidence>
<evidence type="ECO:0000256" key="2">
    <source>
        <dbReference type="ARBA" id="ARBA00022490"/>
    </source>
</evidence>
<comment type="subcellular location">
    <subcellularLocation>
        <location evidence="1">Cytoplasm</location>
    </subcellularLocation>
</comment>
<proteinExistence type="predicted"/>
<accession>A0ABT8JWK9</accession>
<dbReference type="Gene3D" id="3.30.1340.10">
    <property type="entry name" value="HPr-like"/>
    <property type="match status" value="1"/>
</dbReference>
<dbReference type="Pfam" id="PF00381">
    <property type="entry name" value="PTS-HPr"/>
    <property type="match status" value="1"/>
</dbReference>
<organism evidence="5 6">
    <name type="scientific">Arthrobacter burdickii</name>
    <dbReference type="NCBI Taxonomy" id="3035920"/>
    <lineage>
        <taxon>Bacteria</taxon>
        <taxon>Bacillati</taxon>
        <taxon>Actinomycetota</taxon>
        <taxon>Actinomycetes</taxon>
        <taxon>Micrococcales</taxon>
        <taxon>Micrococcaceae</taxon>
        <taxon>Arthrobacter</taxon>
    </lineage>
</organism>
<evidence type="ECO:0000256" key="3">
    <source>
        <dbReference type="ARBA" id="ARBA00022683"/>
    </source>
</evidence>
<comment type="caution">
    <text evidence="5">The sequence shown here is derived from an EMBL/GenBank/DDBJ whole genome shotgun (WGS) entry which is preliminary data.</text>
</comment>
<dbReference type="RefSeq" id="WP_301224251.1">
    <property type="nucleotide sequence ID" value="NZ_JAROCG010000001.1"/>
</dbReference>
<dbReference type="InterPro" id="IPR035895">
    <property type="entry name" value="HPr-like_sf"/>
</dbReference>
<dbReference type="PANTHER" id="PTHR33705:SF2">
    <property type="entry name" value="PHOSPHOCARRIER PROTEIN NPR"/>
    <property type="match status" value="1"/>
</dbReference>
<sequence length="87" mass="8719">MERDVVVGAQRGLHAIIATRLAAAVEASGATVLLALTSDPSYQVDASRLMAVLSLGAAAGESLTLSCDGPHAETTLDTVAAVISSPD</sequence>
<evidence type="ECO:0000256" key="1">
    <source>
        <dbReference type="ARBA" id="ARBA00004496"/>
    </source>
</evidence>
<dbReference type="Proteomes" id="UP001174209">
    <property type="component" value="Unassembled WGS sequence"/>
</dbReference>
<keyword evidence="6" id="KW-1185">Reference proteome</keyword>
<dbReference type="InterPro" id="IPR050399">
    <property type="entry name" value="HPr"/>
</dbReference>
<keyword evidence="3" id="KW-0598">Phosphotransferase system</keyword>
<dbReference type="PROSITE" id="PS51350">
    <property type="entry name" value="PTS_HPR_DOM"/>
    <property type="match status" value="1"/>
</dbReference>
<dbReference type="EMBL" id="JAROCG010000001">
    <property type="protein sequence ID" value="MDN4609566.1"/>
    <property type="molecule type" value="Genomic_DNA"/>
</dbReference>
<keyword evidence="2" id="KW-0963">Cytoplasm</keyword>
<dbReference type="PANTHER" id="PTHR33705">
    <property type="entry name" value="PHOSPHOCARRIER PROTEIN HPR"/>
    <property type="match status" value="1"/>
</dbReference>
<dbReference type="SUPFAM" id="SSF55594">
    <property type="entry name" value="HPr-like"/>
    <property type="match status" value="1"/>
</dbReference>